<evidence type="ECO:0000313" key="9">
    <source>
        <dbReference type="EMBL" id="GAA0317014.1"/>
    </source>
</evidence>
<comment type="similarity">
    <text evidence="7">Belongs to the binding-protein-dependent transport system permease family.</text>
</comment>
<keyword evidence="2 7" id="KW-0813">Transport</keyword>
<dbReference type="EMBL" id="BAAADJ010000004">
    <property type="protein sequence ID" value="GAA0317014.1"/>
    <property type="molecule type" value="Genomic_DNA"/>
</dbReference>
<dbReference type="InterPro" id="IPR035906">
    <property type="entry name" value="MetI-like_sf"/>
</dbReference>
<dbReference type="PROSITE" id="PS50928">
    <property type="entry name" value="ABC_TM1"/>
    <property type="match status" value="1"/>
</dbReference>
<dbReference type="RefSeq" id="WP_343795960.1">
    <property type="nucleotide sequence ID" value="NZ_BAAADJ010000004.1"/>
</dbReference>
<dbReference type="Proteomes" id="UP001500782">
    <property type="component" value="Unassembled WGS sequence"/>
</dbReference>
<dbReference type="Gene3D" id="1.10.3720.10">
    <property type="entry name" value="MetI-like"/>
    <property type="match status" value="1"/>
</dbReference>
<feature type="transmembrane region" description="Helical" evidence="7">
    <location>
        <begin position="225"/>
        <end position="243"/>
    </location>
</feature>
<organism evidence="9 10">
    <name type="scientific">Bacillus carboniphilus</name>
    <dbReference type="NCBI Taxonomy" id="86663"/>
    <lineage>
        <taxon>Bacteria</taxon>
        <taxon>Bacillati</taxon>
        <taxon>Bacillota</taxon>
        <taxon>Bacilli</taxon>
        <taxon>Bacillales</taxon>
        <taxon>Bacillaceae</taxon>
        <taxon>Bacillus</taxon>
    </lineage>
</organism>
<keyword evidence="3" id="KW-1003">Cell membrane</keyword>
<gene>
    <name evidence="9" type="ORF">GCM10008967_04500</name>
</gene>
<comment type="caution">
    <text evidence="9">The sequence shown here is derived from an EMBL/GenBank/DDBJ whole genome shotgun (WGS) entry which is preliminary data.</text>
</comment>
<proteinExistence type="inferred from homology"/>
<accession>A0ABN0VTQ7</accession>
<name>A0ABN0VTQ7_9BACI</name>
<feature type="transmembrane region" description="Helical" evidence="7">
    <location>
        <begin position="101"/>
        <end position="122"/>
    </location>
</feature>
<keyword evidence="4 7" id="KW-0812">Transmembrane</keyword>
<feature type="transmembrane region" description="Helical" evidence="7">
    <location>
        <begin position="255"/>
        <end position="275"/>
    </location>
</feature>
<evidence type="ECO:0000313" key="10">
    <source>
        <dbReference type="Proteomes" id="UP001500782"/>
    </source>
</evidence>
<dbReference type="CDD" id="cd06261">
    <property type="entry name" value="TM_PBP2"/>
    <property type="match status" value="1"/>
</dbReference>
<dbReference type="PANTHER" id="PTHR30193">
    <property type="entry name" value="ABC TRANSPORTER PERMEASE PROTEIN"/>
    <property type="match status" value="1"/>
</dbReference>
<evidence type="ECO:0000256" key="2">
    <source>
        <dbReference type="ARBA" id="ARBA00022448"/>
    </source>
</evidence>
<feature type="transmembrane region" description="Helical" evidence="7">
    <location>
        <begin position="149"/>
        <end position="171"/>
    </location>
</feature>
<dbReference type="InterPro" id="IPR051393">
    <property type="entry name" value="ABC_transporter_permease"/>
</dbReference>
<evidence type="ECO:0000256" key="4">
    <source>
        <dbReference type="ARBA" id="ARBA00022692"/>
    </source>
</evidence>
<keyword evidence="6 7" id="KW-0472">Membrane</keyword>
<evidence type="ECO:0000259" key="8">
    <source>
        <dbReference type="PROSITE" id="PS50928"/>
    </source>
</evidence>
<reference evidence="9 10" key="1">
    <citation type="journal article" date="2019" name="Int. J. Syst. Evol. Microbiol.">
        <title>The Global Catalogue of Microorganisms (GCM) 10K type strain sequencing project: providing services to taxonomists for standard genome sequencing and annotation.</title>
        <authorList>
            <consortium name="The Broad Institute Genomics Platform"/>
            <consortium name="The Broad Institute Genome Sequencing Center for Infectious Disease"/>
            <person name="Wu L."/>
            <person name="Ma J."/>
        </authorList>
    </citation>
    <scope>NUCLEOTIDE SEQUENCE [LARGE SCALE GENOMIC DNA]</scope>
    <source>
        <strain evidence="9 10">JCM 9731</strain>
    </source>
</reference>
<comment type="subcellular location">
    <subcellularLocation>
        <location evidence="1 7">Cell membrane</location>
        <topology evidence="1 7">Multi-pass membrane protein</topology>
    </subcellularLocation>
</comment>
<feature type="transmembrane region" description="Helical" evidence="7">
    <location>
        <begin position="202"/>
        <end position="219"/>
    </location>
</feature>
<dbReference type="PANTHER" id="PTHR30193:SF1">
    <property type="entry name" value="ABC TRANSPORTER PERMEASE PROTEIN YESP-RELATED"/>
    <property type="match status" value="1"/>
</dbReference>
<evidence type="ECO:0000256" key="6">
    <source>
        <dbReference type="ARBA" id="ARBA00023136"/>
    </source>
</evidence>
<feature type="transmembrane region" description="Helical" evidence="7">
    <location>
        <begin position="68"/>
        <end position="89"/>
    </location>
</feature>
<keyword evidence="5 7" id="KW-1133">Transmembrane helix</keyword>
<feature type="domain" description="ABC transmembrane type-1" evidence="8">
    <location>
        <begin position="64"/>
        <end position="273"/>
    </location>
</feature>
<dbReference type="InterPro" id="IPR000515">
    <property type="entry name" value="MetI-like"/>
</dbReference>
<evidence type="ECO:0000256" key="3">
    <source>
        <dbReference type="ARBA" id="ARBA00022475"/>
    </source>
</evidence>
<feature type="transmembrane region" description="Helical" evidence="7">
    <location>
        <begin position="7"/>
        <end position="31"/>
    </location>
</feature>
<keyword evidence="10" id="KW-1185">Reference proteome</keyword>
<evidence type="ECO:0000256" key="7">
    <source>
        <dbReference type="RuleBase" id="RU363032"/>
    </source>
</evidence>
<dbReference type="SUPFAM" id="SSF161098">
    <property type="entry name" value="MetI-like"/>
    <property type="match status" value="1"/>
</dbReference>
<evidence type="ECO:0000256" key="5">
    <source>
        <dbReference type="ARBA" id="ARBA00022989"/>
    </source>
</evidence>
<dbReference type="Pfam" id="PF00528">
    <property type="entry name" value="BPD_transp_1"/>
    <property type="match status" value="1"/>
</dbReference>
<evidence type="ECO:0000256" key="1">
    <source>
        <dbReference type="ARBA" id="ARBA00004651"/>
    </source>
</evidence>
<protein>
    <submittedName>
        <fullName evidence="9">Sugar ABC transporter permease</fullName>
    </submittedName>
</protein>
<sequence>MKKQRAGFYFILPWLIGLITFTIFPMLYAFYVSLTDWTIIGTPNFIGFENFKRIFNDPMFYDTLLITVRYAIFAVPLTIVTAFVVAIFLNNKIRFVGVYRTIFYMPAIVSGVAVAIVFKWVLDPNYGVINTLLGYIGIDGPNWLYDPNWVLPSYLVMAAWGASGGLLTYLVGLKDIPKELYESAEIDGANFLRKVWHITMPMMTPIIFYNMIMGIIAAFRKFTDAYILGGAGNQGTFYMVYLYEQAFSFYNMGYATALAWVLFVIILVLTIIINVTKKYWVHTS</sequence>